<evidence type="ECO:0000256" key="3">
    <source>
        <dbReference type="ARBA" id="ARBA00022801"/>
    </source>
</evidence>
<feature type="domain" description="MurNAc-LAA" evidence="5">
    <location>
        <begin position="210"/>
        <end position="368"/>
    </location>
</feature>
<dbReference type="GO" id="GO:0008745">
    <property type="term" value="F:N-acetylmuramoyl-L-alanine amidase activity"/>
    <property type="evidence" value="ECO:0007669"/>
    <property type="project" value="UniProtKB-EC"/>
</dbReference>
<keyword evidence="4" id="KW-0732">Signal</keyword>
<dbReference type="AlphaFoldDB" id="A0A5R9GZU7"/>
<gene>
    <name evidence="6" type="ORF">FEF65_01640</name>
</gene>
<evidence type="ECO:0000313" key="6">
    <source>
        <dbReference type="EMBL" id="TLS69287.1"/>
    </source>
</evidence>
<proteinExistence type="predicted"/>
<dbReference type="Pfam" id="PF11741">
    <property type="entry name" value="AMIN"/>
    <property type="match status" value="1"/>
</dbReference>
<feature type="signal peptide" evidence="4">
    <location>
        <begin position="1"/>
        <end position="21"/>
    </location>
</feature>
<accession>A0A5R9GZU7</accession>
<keyword evidence="3" id="KW-0378">Hydrolase</keyword>
<dbReference type="EC" id="3.5.1.28" evidence="2"/>
<dbReference type="SMART" id="SM00646">
    <property type="entry name" value="Ami_3"/>
    <property type="match status" value="1"/>
</dbReference>
<dbReference type="SUPFAM" id="SSF53187">
    <property type="entry name" value="Zn-dependent exopeptidases"/>
    <property type="match status" value="1"/>
</dbReference>
<dbReference type="InterPro" id="IPR050695">
    <property type="entry name" value="N-acetylmuramoyl_amidase_3"/>
</dbReference>
<dbReference type="CDD" id="cd02696">
    <property type="entry name" value="MurNAc-LAA"/>
    <property type="match status" value="1"/>
</dbReference>
<protein>
    <recommendedName>
        <fullName evidence="2">N-acetylmuramoyl-L-alanine amidase</fullName>
        <ecNumber evidence="2">3.5.1.28</ecNumber>
    </recommendedName>
</protein>
<dbReference type="Proteomes" id="UP000306585">
    <property type="component" value="Unassembled WGS sequence"/>
</dbReference>
<evidence type="ECO:0000256" key="4">
    <source>
        <dbReference type="SAM" id="SignalP"/>
    </source>
</evidence>
<dbReference type="OrthoDB" id="9806267at2"/>
<evidence type="ECO:0000313" key="7">
    <source>
        <dbReference type="Proteomes" id="UP000306585"/>
    </source>
</evidence>
<keyword evidence="7" id="KW-1185">Reference proteome</keyword>
<dbReference type="GO" id="GO:0009253">
    <property type="term" value="P:peptidoglycan catabolic process"/>
    <property type="evidence" value="ECO:0007669"/>
    <property type="project" value="InterPro"/>
</dbReference>
<dbReference type="PANTHER" id="PTHR30404:SF0">
    <property type="entry name" value="N-ACETYLMURAMOYL-L-ALANINE AMIDASE AMIC"/>
    <property type="match status" value="1"/>
</dbReference>
<dbReference type="PANTHER" id="PTHR30404">
    <property type="entry name" value="N-ACETYLMURAMOYL-L-ALANINE AMIDASE"/>
    <property type="match status" value="1"/>
</dbReference>
<comment type="catalytic activity">
    <reaction evidence="1">
        <text>Hydrolyzes the link between N-acetylmuramoyl residues and L-amino acid residues in certain cell-wall glycopeptides.</text>
        <dbReference type="EC" id="3.5.1.28"/>
    </reaction>
</comment>
<comment type="caution">
    <text evidence="6">The sequence shown here is derived from an EMBL/GenBank/DDBJ whole genome shotgun (WGS) entry which is preliminary data.</text>
</comment>
<dbReference type="InterPro" id="IPR002508">
    <property type="entry name" value="MurNAc-LAA_cat"/>
</dbReference>
<dbReference type="InterPro" id="IPR021731">
    <property type="entry name" value="AMIN_dom"/>
</dbReference>
<dbReference type="Pfam" id="PF01520">
    <property type="entry name" value="Amidase_3"/>
    <property type="match status" value="1"/>
</dbReference>
<name>A0A5R9GZU7_9PROT</name>
<reference evidence="6 7" key="1">
    <citation type="journal article" date="2019" name="Appl. Environ. Microbiol.">
        <title>Environmental Evidence and Genomic Insight of Iron-oxidizing Bacteria Preference Towards More Corrosion Resistant Stainless Steel at Higher Salinities.</title>
        <authorList>
            <person name="Garrison C.E."/>
            <person name="Price K.A."/>
            <person name="Field E.K."/>
        </authorList>
    </citation>
    <scope>NUCLEOTIDE SEQUENCE [LARGE SCALE GENOMIC DNA]</scope>
    <source>
        <strain evidence="6 7">P3</strain>
    </source>
</reference>
<evidence type="ECO:0000256" key="1">
    <source>
        <dbReference type="ARBA" id="ARBA00001561"/>
    </source>
</evidence>
<sequence>MRIHLFLVAALSLLFVHTASAAGAVVQDIRLWTAPDNTRLVLDLSQNIHYKLFRLHNPERIVIDLNATRMKVGLDKLGLPDPVLQSVRYSTAEGGVLRLVLDVKEKVQPRSFLLKPMQGKPYRLVLDLTRPEQARQAAVSATHSKKGIVIAIDAGHGGEDPGAIGPHRAMEKNVTLAVARKLAAAINQKPGMSAVLTRNGDYFVPLGRRVSLAREAHADMMISIHADSVRTGDVKGASVYMLSERGATQDRAARALAAKENAADEVGGVTPLDQVADPLVSQILGDMFRRDSLNSSQMLAEEMLGNLKQAGPIKYPTPKRARFVVLLAMEIPSVLVELDYISNPTQERKLTNGAYQERLASALFDATVRFFEKMGRLKNSASSAYSAGGSEATDALVYAGL</sequence>
<organism evidence="6 7">
    <name type="scientific">Mariprofundus erugo</name>
    <dbReference type="NCBI Taxonomy" id="2528639"/>
    <lineage>
        <taxon>Bacteria</taxon>
        <taxon>Pseudomonadati</taxon>
        <taxon>Pseudomonadota</taxon>
        <taxon>Candidatius Mariprofundia</taxon>
        <taxon>Mariprofundales</taxon>
        <taxon>Mariprofundaceae</taxon>
        <taxon>Mariprofundus</taxon>
    </lineage>
</organism>
<dbReference type="Gene3D" id="3.40.630.40">
    <property type="entry name" value="Zn-dependent exopeptidases"/>
    <property type="match status" value="1"/>
</dbReference>
<evidence type="ECO:0000256" key="2">
    <source>
        <dbReference type="ARBA" id="ARBA00011901"/>
    </source>
</evidence>
<dbReference type="GO" id="GO:0030288">
    <property type="term" value="C:outer membrane-bounded periplasmic space"/>
    <property type="evidence" value="ECO:0007669"/>
    <property type="project" value="TreeGrafter"/>
</dbReference>
<evidence type="ECO:0000259" key="5">
    <source>
        <dbReference type="SMART" id="SM00646"/>
    </source>
</evidence>
<feature type="chain" id="PRO_5024453894" description="N-acetylmuramoyl-L-alanine amidase" evidence="4">
    <location>
        <begin position="22"/>
        <end position="401"/>
    </location>
</feature>
<dbReference type="Gene3D" id="2.60.40.3500">
    <property type="match status" value="1"/>
</dbReference>
<dbReference type="EMBL" id="VBRY01000001">
    <property type="protein sequence ID" value="TLS69287.1"/>
    <property type="molecule type" value="Genomic_DNA"/>
</dbReference>